<reference evidence="2 3" key="1">
    <citation type="journal article" date="2019" name="Nat. Plants">
        <title>Genome sequencing of Musa balbisiana reveals subgenome evolution and function divergence in polyploid bananas.</title>
        <authorList>
            <person name="Yao X."/>
        </authorList>
    </citation>
    <scope>NUCLEOTIDE SEQUENCE [LARGE SCALE GENOMIC DNA]</scope>
    <source>
        <strain evidence="3">cv. DH-PKW</strain>
        <tissue evidence="2">Leaves</tissue>
    </source>
</reference>
<evidence type="ECO:0000256" key="1">
    <source>
        <dbReference type="SAM" id="MobiDB-lite"/>
    </source>
</evidence>
<protein>
    <submittedName>
        <fullName evidence="2">Uncharacterized protein</fullName>
    </submittedName>
</protein>
<comment type="caution">
    <text evidence="2">The sequence shown here is derived from an EMBL/GenBank/DDBJ whole genome shotgun (WGS) entry which is preliminary data.</text>
</comment>
<dbReference type="AlphaFoldDB" id="A0A4S8IA38"/>
<feature type="compositionally biased region" description="Basic and acidic residues" evidence="1">
    <location>
        <begin position="336"/>
        <end position="346"/>
    </location>
</feature>
<keyword evidence="3" id="KW-1185">Reference proteome</keyword>
<dbReference type="EMBL" id="PYDT01000011">
    <property type="protein sequence ID" value="THU43982.1"/>
    <property type="molecule type" value="Genomic_DNA"/>
</dbReference>
<name>A0A4S8IA38_MUSBA</name>
<sequence>MASLSPSRLRPSPSSSDNVGEKTLPPSPSLLSDEKAARAFEALMWPHDLDSTVSESSLGYLRGRYDIPEEFVLIAPELGQRAYDPIPKGFALTLDALEAGLRLPLHPVISSCVSWWRISPSQMTSNSWHYLGSATMPTLPQPDPFFSPAFVYLRGRGGYYLFARSGFRVSGAPSSNKGWKGCFFYVCRSEGWSFGLWWATRVIDNTAPALNDEERRDLRRLKEILPASRAIGQMTEGWLVEAGLSPAPREMVNLAAVRVGRVSSAASPRPSAEPRVGSREAPVELKAGWPRKKVKTCVQKRSNVPTAQPEGGVAAHVSHDRRQGLGRGEAGPSREVAGKAPREPSIRDLCSLPAGASGEPYQARAVGELPKGQPSDPLVARWMGLTRGDRVWADEEAAASFARGGLHPDMARELYVMPSDVLLGKAAKSLLWGHHYAMTLMDHVRDMGRALGILIDRNAELRRQIEEVAEQRASDLEVEAAHLKAEVKATEEQNKELQVLLRTTRTEARMARKEMATLNQKLEEALTEAKRASEALAAEMDQRPEKDKKLIEDYKDSA</sequence>
<accession>A0A4S8IA38</accession>
<feature type="region of interest" description="Disordered" evidence="1">
    <location>
        <begin position="1"/>
        <end position="30"/>
    </location>
</feature>
<evidence type="ECO:0000313" key="2">
    <source>
        <dbReference type="EMBL" id="THU43982.1"/>
    </source>
</evidence>
<proteinExistence type="predicted"/>
<feature type="region of interest" description="Disordered" evidence="1">
    <location>
        <begin position="533"/>
        <end position="558"/>
    </location>
</feature>
<evidence type="ECO:0000313" key="3">
    <source>
        <dbReference type="Proteomes" id="UP000317650"/>
    </source>
</evidence>
<organism evidence="2 3">
    <name type="scientific">Musa balbisiana</name>
    <name type="common">Banana</name>
    <dbReference type="NCBI Taxonomy" id="52838"/>
    <lineage>
        <taxon>Eukaryota</taxon>
        <taxon>Viridiplantae</taxon>
        <taxon>Streptophyta</taxon>
        <taxon>Embryophyta</taxon>
        <taxon>Tracheophyta</taxon>
        <taxon>Spermatophyta</taxon>
        <taxon>Magnoliopsida</taxon>
        <taxon>Liliopsida</taxon>
        <taxon>Zingiberales</taxon>
        <taxon>Musaceae</taxon>
        <taxon>Musa</taxon>
    </lineage>
</organism>
<feature type="compositionally biased region" description="Low complexity" evidence="1">
    <location>
        <begin position="1"/>
        <end position="16"/>
    </location>
</feature>
<dbReference type="Proteomes" id="UP000317650">
    <property type="component" value="Chromosome 2"/>
</dbReference>
<feature type="region of interest" description="Disordered" evidence="1">
    <location>
        <begin position="296"/>
        <end position="354"/>
    </location>
</feature>
<gene>
    <name evidence="2" type="ORF">C4D60_Mb02t02580</name>
</gene>
<feature type="compositionally biased region" description="Basic and acidic residues" evidence="1">
    <location>
        <begin position="540"/>
        <end position="558"/>
    </location>
</feature>